<sequence>MSMARTRRLQVLPFRAGGRLGAPTRQSGHRRFAGWLNHNRRLVVALLLCVAAGIAVHQLTPPSEQRVTVLAAARDLPAGSTLMDSDLKPLEVLPDGVPAGALSPKTGYGGKQLASPLRKGQIPTDAQLLGPGLLTGTAPATAAVPLRMADPASIQLISPGQVVDVVLTAADGPEGPGKKSELLASAVPVLWTSGQGGKATQWLGTNEADGLVVVAANPQQAEILAGASTRGKLFFVLVNPSDNRQSRAPAG</sequence>
<keyword evidence="1" id="KW-0472">Membrane</keyword>
<accession>A0AAW8DDI7</accession>
<dbReference type="InterPro" id="IPR013974">
    <property type="entry name" value="SAF"/>
</dbReference>
<dbReference type="InterPro" id="IPR031571">
    <property type="entry name" value="RcpC_dom"/>
</dbReference>
<comment type="caution">
    <text evidence="3">The sequence shown here is derived from an EMBL/GenBank/DDBJ whole genome shotgun (WGS) entry which is preliminary data.</text>
</comment>
<name>A0AAW8DDI7_9MICC</name>
<dbReference type="AlphaFoldDB" id="A0AAW8DDI7"/>
<dbReference type="Pfam" id="PF08666">
    <property type="entry name" value="SAF"/>
    <property type="match status" value="1"/>
</dbReference>
<keyword evidence="1" id="KW-0812">Transmembrane</keyword>
<evidence type="ECO:0000313" key="3">
    <source>
        <dbReference type="EMBL" id="MDP9903355.1"/>
    </source>
</evidence>
<evidence type="ECO:0000313" key="4">
    <source>
        <dbReference type="EMBL" id="MDQ0179992.1"/>
    </source>
</evidence>
<dbReference type="RefSeq" id="WP_172465467.1">
    <property type="nucleotide sequence ID" value="NZ_JAUSRG010000001.1"/>
</dbReference>
<dbReference type="EMBL" id="JAUSTF010000002">
    <property type="protein sequence ID" value="MDQ0179992.1"/>
    <property type="molecule type" value="Genomic_DNA"/>
</dbReference>
<dbReference type="Pfam" id="PF16976">
    <property type="entry name" value="RcpC"/>
    <property type="match status" value="1"/>
</dbReference>
<gene>
    <name evidence="3" type="ORF">J2S90_000295</name>
    <name evidence="4" type="ORF">J2S93_001408</name>
</gene>
<keyword evidence="5" id="KW-1185">Reference proteome</keyword>
<keyword evidence="1" id="KW-1133">Transmembrane helix</keyword>
<evidence type="ECO:0000259" key="2">
    <source>
        <dbReference type="SMART" id="SM00858"/>
    </source>
</evidence>
<proteinExistence type="predicted"/>
<evidence type="ECO:0000313" key="5">
    <source>
        <dbReference type="Proteomes" id="UP001230951"/>
    </source>
</evidence>
<dbReference type="NCBIfam" id="TIGR03177">
    <property type="entry name" value="pilus_cpaB"/>
    <property type="match status" value="1"/>
</dbReference>
<protein>
    <submittedName>
        <fullName evidence="3">Flp pilus assembly protein CpaB</fullName>
    </submittedName>
</protein>
<feature type="domain" description="SAF" evidence="2">
    <location>
        <begin position="67"/>
        <end position="129"/>
    </location>
</feature>
<dbReference type="SMART" id="SM00858">
    <property type="entry name" value="SAF"/>
    <property type="match status" value="1"/>
</dbReference>
<feature type="transmembrane region" description="Helical" evidence="1">
    <location>
        <begin position="42"/>
        <end position="60"/>
    </location>
</feature>
<dbReference type="Proteomes" id="UP001230951">
    <property type="component" value="Unassembled WGS sequence"/>
</dbReference>
<evidence type="ECO:0000313" key="6">
    <source>
        <dbReference type="Proteomes" id="UP001242995"/>
    </source>
</evidence>
<dbReference type="InterPro" id="IPR017592">
    <property type="entry name" value="Pilus_assmbl_Flp-typ_CpaB"/>
</dbReference>
<dbReference type="CDD" id="cd11614">
    <property type="entry name" value="SAF_CpaB_FlgA_like"/>
    <property type="match status" value="1"/>
</dbReference>
<evidence type="ECO:0000256" key="1">
    <source>
        <dbReference type="SAM" id="Phobius"/>
    </source>
</evidence>
<dbReference type="EMBL" id="JAUSRG010000001">
    <property type="protein sequence ID" value="MDP9903355.1"/>
    <property type="molecule type" value="Genomic_DNA"/>
</dbReference>
<reference evidence="3 5" key="1">
    <citation type="submission" date="2023-07" db="EMBL/GenBank/DDBJ databases">
        <title>Sorghum-associated microbial communities from plants grown in Nebraska, USA.</title>
        <authorList>
            <person name="Schachtman D."/>
        </authorList>
    </citation>
    <scope>NUCLEOTIDE SEQUENCE</scope>
    <source>
        <strain evidence="3">DS1006</strain>
        <strain evidence="4 5">DS1016</strain>
    </source>
</reference>
<dbReference type="Proteomes" id="UP001242995">
    <property type="component" value="Unassembled WGS sequence"/>
</dbReference>
<organism evidence="3 6">
    <name type="scientific">Arthrobacter bambusae</name>
    <dbReference type="NCBI Taxonomy" id="1338426"/>
    <lineage>
        <taxon>Bacteria</taxon>
        <taxon>Bacillati</taxon>
        <taxon>Actinomycetota</taxon>
        <taxon>Actinomycetes</taxon>
        <taxon>Micrococcales</taxon>
        <taxon>Micrococcaceae</taxon>
        <taxon>Arthrobacter</taxon>
    </lineage>
</organism>